<dbReference type="EMBL" id="FNXT01001099">
    <property type="protein sequence ID" value="SZX72056.1"/>
    <property type="molecule type" value="Genomic_DNA"/>
</dbReference>
<proteinExistence type="inferred from homology"/>
<dbReference type="AlphaFoldDB" id="A0A383W5W0"/>
<dbReference type="Pfam" id="PF00112">
    <property type="entry name" value="Peptidase_C1"/>
    <property type="match status" value="1"/>
</dbReference>
<protein>
    <recommendedName>
        <fullName evidence="2">Peptidase C1A papain C-terminal domain-containing protein</fullName>
    </recommendedName>
</protein>
<sequence length="463" mass="50202">MQHLARHNLPAAARRVAVLLAAVLLIQWPSHFPLQLQQHSGQNTAISSSHRLVAGQGLLVGPESLGAGELAVAQTFDQFEDMLAVAAQLSGGRGRGGRGRSNNLGGGGFSSYTDMVQLQLSSYILATTPVKFRTKRLLKIRDQGSCSTCVAQAVAAATQMSIAAASNESVSKWDISARSLYYCSLQGRSCKTGWDIPDALKYIIDQTPELVHPSSCLATSEALLKTESGFTGWRPLCAQAQEKAAAGKCKGHLGSKITRAEPWMNCTYKSMSSFVEIQEHIRAHGSVISRIIIYDDFQVQFNRSAKLRTSEQLPPYQRNLTARPAFGHAVVLVGYDNENYTWTAMNSWGKNTSTLISQPGVTADGLFRIQMGIGGVGAPEHTYGITCTATEQRKLATVNTQPWEQERRAVQPVNASAALNTLAECYSYKFVMGDTVESVVIGLAFRCGTLSKTTQICLAGFRM</sequence>
<name>A0A383W5W0_TETOB</name>
<evidence type="ECO:0000313" key="4">
    <source>
        <dbReference type="Proteomes" id="UP000256970"/>
    </source>
</evidence>
<dbReference type="GO" id="GO:0006508">
    <property type="term" value="P:proteolysis"/>
    <property type="evidence" value="ECO:0007669"/>
    <property type="project" value="InterPro"/>
</dbReference>
<dbReference type="Proteomes" id="UP000256970">
    <property type="component" value="Unassembled WGS sequence"/>
</dbReference>
<organism evidence="3 4">
    <name type="scientific">Tetradesmus obliquus</name>
    <name type="common">Green alga</name>
    <name type="synonym">Acutodesmus obliquus</name>
    <dbReference type="NCBI Taxonomy" id="3088"/>
    <lineage>
        <taxon>Eukaryota</taxon>
        <taxon>Viridiplantae</taxon>
        <taxon>Chlorophyta</taxon>
        <taxon>core chlorophytes</taxon>
        <taxon>Chlorophyceae</taxon>
        <taxon>CS clade</taxon>
        <taxon>Sphaeropleales</taxon>
        <taxon>Scenedesmaceae</taxon>
        <taxon>Tetradesmus</taxon>
    </lineage>
</organism>
<dbReference type="InterPro" id="IPR013128">
    <property type="entry name" value="Peptidase_C1A"/>
</dbReference>
<evidence type="ECO:0000313" key="3">
    <source>
        <dbReference type="EMBL" id="SZX72056.1"/>
    </source>
</evidence>
<dbReference type="SMART" id="SM00645">
    <property type="entry name" value="Pept_C1"/>
    <property type="match status" value="1"/>
</dbReference>
<dbReference type="InterPro" id="IPR038765">
    <property type="entry name" value="Papain-like_cys_pep_sf"/>
</dbReference>
<gene>
    <name evidence="3" type="ORF">BQ4739_LOCUS12151</name>
</gene>
<accession>A0A383W5W0</accession>
<comment type="similarity">
    <text evidence="1">Belongs to the peptidase C1 family.</text>
</comment>
<reference evidence="3 4" key="1">
    <citation type="submission" date="2016-10" db="EMBL/GenBank/DDBJ databases">
        <authorList>
            <person name="Cai Z."/>
        </authorList>
    </citation>
    <scope>NUCLEOTIDE SEQUENCE [LARGE SCALE GENOMIC DNA]</scope>
</reference>
<dbReference type="GO" id="GO:0008234">
    <property type="term" value="F:cysteine-type peptidase activity"/>
    <property type="evidence" value="ECO:0007669"/>
    <property type="project" value="InterPro"/>
</dbReference>
<keyword evidence="4" id="KW-1185">Reference proteome</keyword>
<dbReference type="InterPro" id="IPR000668">
    <property type="entry name" value="Peptidase_C1A_C"/>
</dbReference>
<dbReference type="SUPFAM" id="SSF54001">
    <property type="entry name" value="Cysteine proteinases"/>
    <property type="match status" value="1"/>
</dbReference>
<dbReference type="STRING" id="3088.A0A383W5W0"/>
<dbReference type="Gene3D" id="3.90.70.10">
    <property type="entry name" value="Cysteine proteinases"/>
    <property type="match status" value="1"/>
</dbReference>
<evidence type="ECO:0000256" key="1">
    <source>
        <dbReference type="ARBA" id="ARBA00008455"/>
    </source>
</evidence>
<evidence type="ECO:0000259" key="2">
    <source>
        <dbReference type="SMART" id="SM00645"/>
    </source>
</evidence>
<feature type="domain" description="Peptidase C1A papain C-terminal" evidence="2">
    <location>
        <begin position="128"/>
        <end position="385"/>
    </location>
</feature>
<dbReference type="PANTHER" id="PTHR12411">
    <property type="entry name" value="CYSTEINE PROTEASE FAMILY C1-RELATED"/>
    <property type="match status" value="1"/>
</dbReference>